<comment type="similarity">
    <text evidence="6">Belongs to the binding-protein-dependent transport system permease family.</text>
</comment>
<dbReference type="Pfam" id="PF00528">
    <property type="entry name" value="BPD_transp_1"/>
    <property type="match status" value="1"/>
</dbReference>
<keyword evidence="5 6" id="KW-0472">Membrane</keyword>
<gene>
    <name evidence="8" type="ORF">AWM70_20420</name>
</gene>
<dbReference type="GO" id="GO:0031460">
    <property type="term" value="P:glycine betaine transport"/>
    <property type="evidence" value="ECO:0007669"/>
    <property type="project" value="TreeGrafter"/>
</dbReference>
<dbReference type="GO" id="GO:0055085">
    <property type="term" value="P:transmembrane transport"/>
    <property type="evidence" value="ECO:0007669"/>
    <property type="project" value="InterPro"/>
</dbReference>
<protein>
    <submittedName>
        <fullName evidence="8">Glycine/betaine ABC transporter</fullName>
    </submittedName>
</protein>
<evidence type="ECO:0000313" key="9">
    <source>
        <dbReference type="Proteomes" id="UP000092573"/>
    </source>
</evidence>
<reference evidence="8 9" key="1">
    <citation type="submission" date="2016-01" db="EMBL/GenBank/DDBJ databases">
        <title>Complete Genome Sequence of Paenibacillus yonginensis DCY84, a novel Plant Growth-Promoting Bacteria with Elicitation of Induced Systemic Resistance.</title>
        <authorList>
            <person name="Kim Y.J."/>
            <person name="Yang D.C."/>
            <person name="Sukweenadhi J."/>
        </authorList>
    </citation>
    <scope>NUCLEOTIDE SEQUENCE [LARGE SCALE GENOMIC DNA]</scope>
    <source>
        <strain evidence="8 9">DCY84</strain>
    </source>
</reference>
<dbReference type="PANTHER" id="PTHR30177">
    <property type="entry name" value="GLYCINE BETAINE/L-PROLINE TRANSPORT SYSTEM PERMEASE PROTEIN PROW"/>
    <property type="match status" value="1"/>
</dbReference>
<keyword evidence="9" id="KW-1185">Reference proteome</keyword>
<dbReference type="KEGG" id="pyg:AWM70_20420"/>
<dbReference type="InterPro" id="IPR035906">
    <property type="entry name" value="MetI-like_sf"/>
</dbReference>
<dbReference type="InterPro" id="IPR000515">
    <property type="entry name" value="MetI-like"/>
</dbReference>
<feature type="transmembrane region" description="Helical" evidence="6">
    <location>
        <begin position="154"/>
        <end position="178"/>
    </location>
</feature>
<dbReference type="Gene3D" id="1.10.3720.10">
    <property type="entry name" value="MetI-like"/>
    <property type="match status" value="1"/>
</dbReference>
<evidence type="ECO:0000256" key="1">
    <source>
        <dbReference type="ARBA" id="ARBA00004141"/>
    </source>
</evidence>
<proteinExistence type="inferred from homology"/>
<dbReference type="RefSeq" id="WP_068699523.1">
    <property type="nucleotide sequence ID" value="NZ_CP014167.1"/>
</dbReference>
<dbReference type="SUPFAM" id="SSF161098">
    <property type="entry name" value="MetI-like"/>
    <property type="match status" value="1"/>
</dbReference>
<keyword evidence="2 6" id="KW-0813">Transport</keyword>
<comment type="subcellular location">
    <subcellularLocation>
        <location evidence="6">Cell membrane</location>
        <topology evidence="6">Multi-pass membrane protein</topology>
    </subcellularLocation>
    <subcellularLocation>
        <location evidence="1">Membrane</location>
        <topology evidence="1">Multi-pass membrane protein</topology>
    </subcellularLocation>
</comment>
<feature type="transmembrane region" description="Helical" evidence="6">
    <location>
        <begin position="185"/>
        <end position="207"/>
    </location>
</feature>
<dbReference type="STRING" id="1462996.AWM70_20420"/>
<name>A0A1B1N5G3_9BACL</name>
<organism evidence="8 9">
    <name type="scientific">Paenibacillus yonginensis</name>
    <dbReference type="NCBI Taxonomy" id="1462996"/>
    <lineage>
        <taxon>Bacteria</taxon>
        <taxon>Bacillati</taxon>
        <taxon>Bacillota</taxon>
        <taxon>Bacilli</taxon>
        <taxon>Bacillales</taxon>
        <taxon>Paenibacillaceae</taxon>
        <taxon>Paenibacillus</taxon>
    </lineage>
</organism>
<evidence type="ECO:0000256" key="3">
    <source>
        <dbReference type="ARBA" id="ARBA00022692"/>
    </source>
</evidence>
<dbReference type="OrthoDB" id="9801163at2"/>
<evidence type="ECO:0000259" key="7">
    <source>
        <dbReference type="PROSITE" id="PS50928"/>
    </source>
</evidence>
<dbReference type="Proteomes" id="UP000092573">
    <property type="component" value="Chromosome"/>
</dbReference>
<evidence type="ECO:0000256" key="5">
    <source>
        <dbReference type="ARBA" id="ARBA00023136"/>
    </source>
</evidence>
<evidence type="ECO:0000313" key="8">
    <source>
        <dbReference type="EMBL" id="ANS76652.1"/>
    </source>
</evidence>
<keyword evidence="4 6" id="KW-1133">Transmembrane helix</keyword>
<dbReference type="FunFam" id="1.10.3720.10:FF:000001">
    <property type="entry name" value="Glycine betaine ABC transporter, permease"/>
    <property type="match status" value="1"/>
</dbReference>
<dbReference type="EMBL" id="CP014167">
    <property type="protein sequence ID" value="ANS76652.1"/>
    <property type="molecule type" value="Genomic_DNA"/>
</dbReference>
<dbReference type="GO" id="GO:0005886">
    <property type="term" value="C:plasma membrane"/>
    <property type="evidence" value="ECO:0007669"/>
    <property type="project" value="UniProtKB-SubCell"/>
</dbReference>
<dbReference type="PROSITE" id="PS50928">
    <property type="entry name" value="ABC_TM1"/>
    <property type="match status" value="1"/>
</dbReference>
<keyword evidence="3 6" id="KW-0812">Transmembrane</keyword>
<evidence type="ECO:0000256" key="2">
    <source>
        <dbReference type="ARBA" id="ARBA00022448"/>
    </source>
</evidence>
<evidence type="ECO:0000256" key="4">
    <source>
        <dbReference type="ARBA" id="ARBA00022989"/>
    </source>
</evidence>
<feature type="domain" description="ABC transmembrane type-1" evidence="7">
    <location>
        <begin position="25"/>
        <end position="208"/>
    </location>
</feature>
<evidence type="ECO:0000256" key="6">
    <source>
        <dbReference type="RuleBase" id="RU363032"/>
    </source>
</evidence>
<dbReference type="PANTHER" id="PTHR30177:SF4">
    <property type="entry name" value="OSMOPROTECTANT IMPORT PERMEASE PROTEIN OSMW"/>
    <property type="match status" value="1"/>
</dbReference>
<dbReference type="AlphaFoldDB" id="A0A1B1N5G3"/>
<feature type="transmembrane region" description="Helical" evidence="6">
    <location>
        <begin position="73"/>
        <end position="97"/>
    </location>
</feature>
<accession>A0A1B1N5G3</accession>
<feature type="transmembrane region" description="Helical" evidence="6">
    <location>
        <begin position="21"/>
        <end position="53"/>
    </location>
</feature>
<dbReference type="CDD" id="cd06261">
    <property type="entry name" value="TM_PBP2"/>
    <property type="match status" value="1"/>
</dbReference>
<dbReference type="InterPro" id="IPR051204">
    <property type="entry name" value="ABC_transp_perm/SBD"/>
</dbReference>
<sequence>MNQKSLMQQIAQQLDSRWQDLLSALLIHIELVFLSMILAILVGISLGICITRVPRLRGVTLGTAGILQTIPSLALLGFMIPLFGIGMNTAVAALFLYSLLPIIRNTYTGITDVDKAVVEAARGMGMTSRQILFRVQLPLAMSVIMAGVRTATVINIGTATLAAFIGAGGLGEFIFLGIQRNIEALTLLGAVPAALLAILIDYLLGLLEKLTTPKGLKV</sequence>